<evidence type="ECO:0000313" key="4">
    <source>
        <dbReference type="EMBL" id="EFW05006.1"/>
    </source>
</evidence>
<dbReference type="EMBL" id="ADKX01000030">
    <property type="protein sequence ID" value="EFW05006.1"/>
    <property type="molecule type" value="Genomic_DNA"/>
</dbReference>
<feature type="binding site" evidence="3">
    <location>
        <position position="69"/>
    </location>
    <ligand>
        <name>a divalent metal cation</name>
        <dbReference type="ChEBI" id="CHEBI:60240"/>
        <label>1</label>
    </ligand>
</feature>
<evidence type="ECO:0000313" key="5">
    <source>
        <dbReference type="Proteomes" id="UP000003157"/>
    </source>
</evidence>
<comment type="caution">
    <text evidence="4">The sequence shown here is derived from an EMBL/GenBank/DDBJ whole genome shotgun (WGS) entry which is preliminary data.</text>
</comment>
<dbReference type="Proteomes" id="UP000003157">
    <property type="component" value="Unassembled WGS sequence"/>
</dbReference>
<dbReference type="InterPro" id="IPR002678">
    <property type="entry name" value="DUF34/NIF3"/>
</dbReference>
<dbReference type="RefSeq" id="WP_008788696.1">
    <property type="nucleotide sequence ID" value="NZ_AKCB01000003.1"/>
</dbReference>
<keyword evidence="5" id="KW-1185">Reference proteome</keyword>
<dbReference type="GO" id="GO:0046872">
    <property type="term" value="F:metal ion binding"/>
    <property type="evidence" value="ECO:0007669"/>
    <property type="project" value="UniProtKB-KW"/>
</dbReference>
<accession>E7G9Z8</accession>
<evidence type="ECO:0000256" key="1">
    <source>
        <dbReference type="ARBA" id="ARBA00006964"/>
    </source>
</evidence>
<feature type="binding site" evidence="3">
    <location>
        <position position="240"/>
    </location>
    <ligand>
        <name>a divalent metal cation</name>
        <dbReference type="ChEBI" id="CHEBI:60240"/>
        <label>1</label>
    </ligand>
</feature>
<protein>
    <recommendedName>
        <fullName evidence="2">GTP cyclohydrolase 1 type 2 homolog</fullName>
    </recommendedName>
</protein>
<dbReference type="OrthoDB" id="1116574at2"/>
<sequence length="280" mass="32634">MRKIEIIEQIKNHHYHEWLGKEINEETTRDQILFGDIDEECTGIITAIYASVDVIKHAIEKNVNLIIVHESLFWNHGDHTDWLLGNKTYQIKKKMMEDNHITVWRNHDYLHAGIDYKGRRVDGIFYGLLELLGWENYVHGNIGFPLILNIPKIKTEDLINEMMYKLNLNGIKCFGNINGYTEKIYLPMHITGNDNDKITVVDQENIDTIISMECIDYTLGIYVKDAAMLNIEKCIIAIGHFNLEEPGMKWYAEKFLPAILPVTVPIYFKQVGDMYQFVIK</sequence>
<comment type="similarity">
    <text evidence="1">Belongs to the GTP cyclohydrolase I type 2/NIF3 family.</text>
</comment>
<name>E7G9Z8_9FIRM</name>
<dbReference type="eggNOG" id="COG0327">
    <property type="taxonomic scope" value="Bacteria"/>
</dbReference>
<dbReference type="AlphaFoldDB" id="E7G9Z8"/>
<dbReference type="Pfam" id="PF01784">
    <property type="entry name" value="DUF34_NIF3"/>
    <property type="match status" value="1"/>
</dbReference>
<organism evidence="4 5">
    <name type="scientific">Coprobacillus cateniformis</name>
    <dbReference type="NCBI Taxonomy" id="100884"/>
    <lineage>
        <taxon>Bacteria</taxon>
        <taxon>Bacillati</taxon>
        <taxon>Bacillota</taxon>
        <taxon>Erysipelotrichia</taxon>
        <taxon>Erysipelotrichales</taxon>
        <taxon>Coprobacillaceae</taxon>
        <taxon>Coprobacillus</taxon>
    </lineage>
</organism>
<dbReference type="HOGENOM" id="CLU_089937_1_0_9"/>
<keyword evidence="3" id="KW-0479">Metal-binding</keyword>
<evidence type="ECO:0000256" key="3">
    <source>
        <dbReference type="PIRSR" id="PIRSR602678-1"/>
    </source>
</evidence>
<gene>
    <name evidence="4" type="ORF">HMPREF9488_01588</name>
</gene>
<reference evidence="4 5" key="1">
    <citation type="submission" date="2010-12" db="EMBL/GenBank/DDBJ databases">
        <title>The Genome Sequence of Coprobacillus sp. strain 29_1.</title>
        <authorList>
            <consortium name="The Broad Institute Genome Sequencing Platform"/>
            <person name="Earl A."/>
            <person name="Ward D."/>
            <person name="Feldgarden M."/>
            <person name="Gevers D."/>
            <person name="Daigneault M."/>
            <person name="Sibley C.D."/>
            <person name="White A."/>
            <person name="Strauss J."/>
            <person name="Allen-Vercoe E."/>
            <person name="Young S.K."/>
            <person name="Zeng Q."/>
            <person name="Gargeya S."/>
            <person name="Fitzgerald M."/>
            <person name="Haas B."/>
            <person name="Abouelleil A."/>
            <person name="Alvarado L."/>
            <person name="Arachchi H.M."/>
            <person name="Berlin A."/>
            <person name="Brown A."/>
            <person name="Chapman S.B."/>
            <person name="Chen Z."/>
            <person name="Dunbar C."/>
            <person name="Freedman E."/>
            <person name="Gearin G."/>
            <person name="Gellesch M."/>
            <person name="Goldberg J."/>
            <person name="Griggs A."/>
            <person name="Gujja S."/>
            <person name="Heilman E."/>
            <person name="Heiman D."/>
            <person name="Howarth C."/>
            <person name="Larson L."/>
            <person name="Lui A."/>
            <person name="MacDonald P.J.P."/>
            <person name="Mehta T."/>
            <person name="Montmayeur A."/>
            <person name="Murphy C."/>
            <person name="Neiman D."/>
            <person name="Pearson M."/>
            <person name="Priest M."/>
            <person name="Roberts A."/>
            <person name="Saif S."/>
            <person name="Shea T."/>
            <person name="Shenoy N."/>
            <person name="Sisk P."/>
            <person name="Stolte C."/>
            <person name="Sykes S."/>
            <person name="White J."/>
            <person name="Yandava C."/>
            <person name="Nusbaum C."/>
            <person name="Birren B."/>
        </authorList>
    </citation>
    <scope>NUCLEOTIDE SEQUENCE [LARGE SCALE GENOMIC DNA]</scope>
    <source>
        <strain evidence="4 5">29_1</strain>
    </source>
</reference>
<feature type="binding site" evidence="3">
    <location>
        <position position="115"/>
    </location>
    <ligand>
        <name>a divalent metal cation</name>
        <dbReference type="ChEBI" id="CHEBI:60240"/>
        <label>1</label>
    </ligand>
</feature>
<dbReference type="SUPFAM" id="SSF102705">
    <property type="entry name" value="NIF3 (NGG1p interacting factor 3)-like"/>
    <property type="match status" value="1"/>
</dbReference>
<dbReference type="Gene3D" id="3.40.1390.30">
    <property type="entry name" value="NIF3 (NGG1p interacting factor 3)-like"/>
    <property type="match status" value="1"/>
</dbReference>
<dbReference type="GeneID" id="78231190"/>
<proteinExistence type="inferred from homology"/>
<feature type="binding site" evidence="3">
    <location>
        <position position="244"/>
    </location>
    <ligand>
        <name>a divalent metal cation</name>
        <dbReference type="ChEBI" id="CHEBI:60240"/>
        <label>1</label>
    </ligand>
</feature>
<dbReference type="InterPro" id="IPR036069">
    <property type="entry name" value="DUF34/NIF3_sf"/>
</dbReference>
<evidence type="ECO:0000256" key="2">
    <source>
        <dbReference type="ARBA" id="ARBA00022112"/>
    </source>
</evidence>
<dbReference type="STRING" id="100884.GCA_000269565_03433"/>